<keyword evidence="5 11" id="KW-0862">Zinc</keyword>
<feature type="compositionally biased region" description="Basic and acidic residues" evidence="12">
    <location>
        <begin position="262"/>
        <end position="271"/>
    </location>
</feature>
<reference evidence="15" key="1">
    <citation type="submission" date="2025-08" db="UniProtKB">
        <authorList>
            <consortium name="Ensembl"/>
        </authorList>
    </citation>
    <scope>IDENTIFICATION</scope>
</reference>
<dbReference type="PROSITE" id="PS00031">
    <property type="entry name" value="NUCLEAR_REC_DBD_1"/>
    <property type="match status" value="1"/>
</dbReference>
<dbReference type="GO" id="GO:0042752">
    <property type="term" value="P:regulation of circadian rhythm"/>
    <property type="evidence" value="ECO:0007669"/>
    <property type="project" value="UniProtKB-ARBA"/>
</dbReference>
<keyword evidence="3 11" id="KW-0479">Metal-binding</keyword>
<keyword evidence="10 11" id="KW-0539">Nucleus</keyword>
<dbReference type="GeneTree" id="ENSGT00940000155168"/>
<dbReference type="SUPFAM" id="SSF57716">
    <property type="entry name" value="Glucocorticoid receptor-like (DNA-binding domain)"/>
    <property type="match status" value="1"/>
</dbReference>
<dbReference type="PROSITE" id="PS51843">
    <property type="entry name" value="NR_LBD"/>
    <property type="match status" value="1"/>
</dbReference>
<dbReference type="FunFam" id="3.30.50.10:FF:000013">
    <property type="entry name" value="Nuclear receptor subfamily 1 group D member 2"/>
    <property type="match status" value="1"/>
</dbReference>
<dbReference type="GO" id="GO:0005737">
    <property type="term" value="C:cytoplasm"/>
    <property type="evidence" value="ECO:0007669"/>
    <property type="project" value="UniProtKB-SubCell"/>
</dbReference>
<dbReference type="CDD" id="cd07166">
    <property type="entry name" value="NR_DBD_REV_ERB"/>
    <property type="match status" value="1"/>
</dbReference>
<dbReference type="InterPro" id="IPR013088">
    <property type="entry name" value="Znf_NHR/GATA"/>
</dbReference>
<dbReference type="Ensembl" id="ENSMSIT00000004131.1">
    <property type="protein sequence ID" value="ENSMSIP00000003265.1"/>
    <property type="gene ID" value="ENSMSIG00000002933.1"/>
</dbReference>
<feature type="compositionally biased region" description="Basic and acidic residues" evidence="12">
    <location>
        <begin position="227"/>
        <end position="237"/>
    </location>
</feature>
<dbReference type="AlphaFoldDB" id="A0A8C6GBB4"/>
<comment type="subcellular location">
    <subcellularLocation>
        <location evidence="1">Cytoplasm</location>
    </subcellularLocation>
    <subcellularLocation>
        <location evidence="11">Nucleus</location>
    </subcellularLocation>
</comment>
<dbReference type="Proteomes" id="UP000694415">
    <property type="component" value="Unplaced"/>
</dbReference>
<dbReference type="GO" id="GO:0000122">
    <property type="term" value="P:negative regulation of transcription by RNA polymerase II"/>
    <property type="evidence" value="ECO:0007669"/>
    <property type="project" value="TreeGrafter"/>
</dbReference>
<dbReference type="GO" id="GO:0009755">
    <property type="term" value="P:hormone-mediated signaling pathway"/>
    <property type="evidence" value="ECO:0007669"/>
    <property type="project" value="TreeGrafter"/>
</dbReference>
<evidence type="ECO:0000256" key="4">
    <source>
        <dbReference type="ARBA" id="ARBA00022771"/>
    </source>
</evidence>
<dbReference type="Pfam" id="PF00104">
    <property type="entry name" value="Hormone_recep"/>
    <property type="match status" value="1"/>
</dbReference>
<dbReference type="InterPro" id="IPR000536">
    <property type="entry name" value="Nucl_hrmn_rcpt_lig-bd"/>
</dbReference>
<organism evidence="15 16">
    <name type="scientific">Mus spicilegus</name>
    <name type="common">Mound-building mouse</name>
    <dbReference type="NCBI Taxonomy" id="10103"/>
    <lineage>
        <taxon>Eukaryota</taxon>
        <taxon>Metazoa</taxon>
        <taxon>Chordata</taxon>
        <taxon>Craniata</taxon>
        <taxon>Vertebrata</taxon>
        <taxon>Euteleostomi</taxon>
        <taxon>Mammalia</taxon>
        <taxon>Eutheria</taxon>
        <taxon>Euarchontoglires</taxon>
        <taxon>Glires</taxon>
        <taxon>Rodentia</taxon>
        <taxon>Myomorpha</taxon>
        <taxon>Muroidea</taxon>
        <taxon>Muridae</taxon>
        <taxon>Murinae</taxon>
        <taxon>Mus</taxon>
        <taxon>Mus</taxon>
    </lineage>
</organism>
<evidence type="ECO:0000256" key="11">
    <source>
        <dbReference type="RuleBase" id="RU004334"/>
    </source>
</evidence>
<dbReference type="SMART" id="SM00430">
    <property type="entry name" value="HOLI"/>
    <property type="match status" value="1"/>
</dbReference>
<evidence type="ECO:0000313" key="15">
    <source>
        <dbReference type="Ensembl" id="ENSMSIP00000003265.1"/>
    </source>
</evidence>
<feature type="domain" description="Nuclear receptor" evidence="13">
    <location>
        <begin position="100"/>
        <end position="176"/>
    </location>
</feature>
<feature type="domain" description="NR LBD" evidence="14">
    <location>
        <begin position="245"/>
        <end position="554"/>
    </location>
</feature>
<dbReference type="InterPro" id="IPR001723">
    <property type="entry name" value="Nuclear_hrmn_rcpt"/>
</dbReference>
<dbReference type="PANTHER" id="PTHR24082">
    <property type="entry name" value="NUCLEAR HORMONE RECEPTOR"/>
    <property type="match status" value="1"/>
</dbReference>
<feature type="region of interest" description="Disordered" evidence="12">
    <location>
        <begin position="14"/>
        <end position="51"/>
    </location>
</feature>
<evidence type="ECO:0000256" key="12">
    <source>
        <dbReference type="SAM" id="MobiDB-lite"/>
    </source>
</evidence>
<dbReference type="GO" id="GO:0000978">
    <property type="term" value="F:RNA polymerase II cis-regulatory region sequence-specific DNA binding"/>
    <property type="evidence" value="ECO:0007669"/>
    <property type="project" value="TreeGrafter"/>
</dbReference>
<evidence type="ECO:0000256" key="5">
    <source>
        <dbReference type="ARBA" id="ARBA00022833"/>
    </source>
</evidence>
<evidence type="ECO:0000256" key="1">
    <source>
        <dbReference type="ARBA" id="ARBA00004496"/>
    </source>
</evidence>
<evidence type="ECO:0000259" key="13">
    <source>
        <dbReference type="PROSITE" id="PS51030"/>
    </source>
</evidence>
<proteinExistence type="inferred from homology"/>
<feature type="region of interest" description="Disordered" evidence="12">
    <location>
        <begin position="215"/>
        <end position="245"/>
    </location>
</feature>
<feature type="compositionally biased region" description="Low complexity" evidence="12">
    <location>
        <begin position="14"/>
        <end position="47"/>
    </location>
</feature>
<keyword evidence="7 11" id="KW-0238">DNA-binding</keyword>
<keyword evidence="6 11" id="KW-0805">Transcription regulation</keyword>
<dbReference type="Gene3D" id="1.10.565.10">
    <property type="entry name" value="Retinoid X Receptor"/>
    <property type="match status" value="1"/>
</dbReference>
<evidence type="ECO:0000313" key="16">
    <source>
        <dbReference type="Proteomes" id="UP000694415"/>
    </source>
</evidence>
<dbReference type="GO" id="GO:0030154">
    <property type="term" value="P:cell differentiation"/>
    <property type="evidence" value="ECO:0007669"/>
    <property type="project" value="TreeGrafter"/>
</dbReference>
<evidence type="ECO:0000256" key="10">
    <source>
        <dbReference type="ARBA" id="ARBA00023242"/>
    </source>
</evidence>
<keyword evidence="9 11" id="KW-0675">Receptor</keyword>
<dbReference type="Pfam" id="PF00105">
    <property type="entry name" value="zf-C4"/>
    <property type="match status" value="1"/>
</dbReference>
<dbReference type="PRINTS" id="PR00047">
    <property type="entry name" value="STROIDFINGER"/>
</dbReference>
<dbReference type="PROSITE" id="PS51030">
    <property type="entry name" value="NUCLEAR_REC_DBD_2"/>
    <property type="match status" value="1"/>
</dbReference>
<dbReference type="GO" id="GO:0005634">
    <property type="term" value="C:nucleus"/>
    <property type="evidence" value="ECO:0007669"/>
    <property type="project" value="UniProtKB-SubCell"/>
</dbReference>
<evidence type="ECO:0000256" key="3">
    <source>
        <dbReference type="ARBA" id="ARBA00022723"/>
    </source>
</evidence>
<dbReference type="InterPro" id="IPR035500">
    <property type="entry name" value="NHR-like_dom_sf"/>
</dbReference>
<evidence type="ECO:0000256" key="8">
    <source>
        <dbReference type="ARBA" id="ARBA00023163"/>
    </source>
</evidence>
<accession>A0A8C6GBB4</accession>
<dbReference type="InterPro" id="IPR001628">
    <property type="entry name" value="Znf_hrmn_rcpt"/>
</dbReference>
<reference evidence="15" key="2">
    <citation type="submission" date="2025-09" db="UniProtKB">
        <authorList>
            <consortium name="Ensembl"/>
        </authorList>
    </citation>
    <scope>IDENTIFICATION</scope>
</reference>
<dbReference type="InterPro" id="IPR050234">
    <property type="entry name" value="Nuclear_hormone_rcpt_NR1"/>
</dbReference>
<dbReference type="GO" id="GO:0004879">
    <property type="term" value="F:nuclear receptor activity"/>
    <property type="evidence" value="ECO:0007669"/>
    <property type="project" value="TreeGrafter"/>
</dbReference>
<evidence type="ECO:0008006" key="17">
    <source>
        <dbReference type="Google" id="ProtNLM"/>
    </source>
</evidence>
<keyword evidence="4 11" id="KW-0863">Zinc-finger</keyword>
<keyword evidence="8 11" id="KW-0804">Transcription</keyword>
<dbReference type="GO" id="GO:0045944">
    <property type="term" value="P:positive regulation of transcription by RNA polymerase II"/>
    <property type="evidence" value="ECO:0007669"/>
    <property type="project" value="TreeGrafter"/>
</dbReference>
<dbReference type="PANTHER" id="PTHR24082:SF112">
    <property type="entry name" value="NUCLEAR RECEPTOR SUBFAMILY 1 GROUP D MEMBER 2"/>
    <property type="match status" value="1"/>
</dbReference>
<comment type="similarity">
    <text evidence="2">Belongs to the nuclear hormone receptor family. NR1 subfamily.</text>
</comment>
<feature type="region of interest" description="Disordered" evidence="12">
    <location>
        <begin position="262"/>
        <end position="284"/>
    </location>
</feature>
<name>A0A8C6GBB4_MUSSI</name>
<dbReference type="SMART" id="SM00399">
    <property type="entry name" value="ZnF_C4"/>
    <property type="match status" value="1"/>
</dbReference>
<dbReference type="GO" id="GO:0008270">
    <property type="term" value="F:zinc ion binding"/>
    <property type="evidence" value="ECO:0007669"/>
    <property type="project" value="UniProtKB-KW"/>
</dbReference>
<dbReference type="PRINTS" id="PR00398">
    <property type="entry name" value="STRDHORMONER"/>
</dbReference>
<dbReference type="Gene3D" id="3.30.50.10">
    <property type="entry name" value="Erythroid Transcription Factor GATA-1, subunit A"/>
    <property type="match status" value="1"/>
</dbReference>
<dbReference type="SUPFAM" id="SSF48508">
    <property type="entry name" value="Nuclear receptor ligand-binding domain"/>
    <property type="match status" value="1"/>
</dbReference>
<sequence>MELNAGGVIAFISSSSSASSPTSCHSEGSENSFQSSSSSVPSSPNSSNCDANGNSKNTDICSIDGLLKTDRTDCPVKTGKPSAPGMTKSHSGMTNFSGMVLLCKVCGDVASGFHYGVHACEGCKGFFRRSIQQNIQYKKCLKNENCSIMRVNRNRCQQCRFKKCLSVGMSRDVVRFGRIPKSEKQRMQIEMQSAMKTMMNTQFSGHLQNDTLAERHEQSTLPAQEQLRPKSQLEQENIKNTPDFANEEVIGMVTRAHKDTFLYNQEHRENSSESTPPQRGERIPRNMDGLHNHFPCSERLPHLNGQYKGKNIMHYPNGHAVCIANGHCMNFSSAYTQRVCDRIPVGGCSQTENRNSYLCNTGGRMHLVCPMSKSPYVDPQKSGHEIWEEFSMSFTPAVKEVVEFAKKTPGFRDLSQHNQVLMVRFAPLFDAKERTVTFLSGKQYSVDDLHSMETGALLSSMLEFSEKLNSLQLSDEEMSLFTAVVLVSADGSGIENVNSVEALQETLIHALTTLIMKNHPNEASIFTKLLLKLPDLRSLNNMHSKELLAFEVHP</sequence>
<keyword evidence="16" id="KW-1185">Reference proteome</keyword>
<evidence type="ECO:0000256" key="2">
    <source>
        <dbReference type="ARBA" id="ARBA00008092"/>
    </source>
</evidence>
<evidence type="ECO:0000256" key="7">
    <source>
        <dbReference type="ARBA" id="ARBA00023125"/>
    </source>
</evidence>
<dbReference type="GO" id="GO:0007623">
    <property type="term" value="P:circadian rhythm"/>
    <property type="evidence" value="ECO:0007669"/>
    <property type="project" value="UniProtKB-ARBA"/>
</dbReference>
<evidence type="ECO:0000256" key="6">
    <source>
        <dbReference type="ARBA" id="ARBA00023015"/>
    </source>
</evidence>
<evidence type="ECO:0000256" key="9">
    <source>
        <dbReference type="ARBA" id="ARBA00023170"/>
    </source>
</evidence>
<evidence type="ECO:0000259" key="14">
    <source>
        <dbReference type="PROSITE" id="PS51843"/>
    </source>
</evidence>
<protein>
    <recommendedName>
        <fullName evidence="17">Nuclear receptor subfamily 1 group D member 2</fullName>
    </recommendedName>
</protein>